<name>A0A846QZE1_9FLAO</name>
<keyword evidence="4" id="KW-1185">Reference proteome</keyword>
<dbReference type="AlphaFoldDB" id="A0A846QZE1"/>
<comment type="caution">
    <text evidence="3">The sequence shown here is derived from an EMBL/GenBank/DDBJ whole genome shotgun (WGS) entry which is preliminary data.</text>
</comment>
<dbReference type="PRINTS" id="PR00412">
    <property type="entry name" value="EPOXHYDRLASE"/>
</dbReference>
<dbReference type="SUPFAM" id="SSF53474">
    <property type="entry name" value="alpha/beta-Hydrolases"/>
    <property type="match status" value="1"/>
</dbReference>
<organism evidence="3 4">
    <name type="scientific">Saonia flava</name>
    <dbReference type="NCBI Taxonomy" id="523696"/>
    <lineage>
        <taxon>Bacteria</taxon>
        <taxon>Pseudomonadati</taxon>
        <taxon>Bacteroidota</taxon>
        <taxon>Flavobacteriia</taxon>
        <taxon>Flavobacteriales</taxon>
        <taxon>Flavobacteriaceae</taxon>
        <taxon>Saonia</taxon>
    </lineage>
</organism>
<gene>
    <name evidence="3" type="ORF">GGR42_000421</name>
</gene>
<reference evidence="3 4" key="1">
    <citation type="submission" date="2020-03" db="EMBL/GenBank/DDBJ databases">
        <title>Genomic Encyclopedia of Type Strains, Phase IV (KMG-IV): sequencing the most valuable type-strain genomes for metagenomic binning, comparative biology and taxonomic classification.</title>
        <authorList>
            <person name="Goeker M."/>
        </authorList>
    </citation>
    <scope>NUCLEOTIDE SEQUENCE [LARGE SCALE GENOMIC DNA]</scope>
    <source>
        <strain evidence="3 4">DSM 29762</strain>
    </source>
</reference>
<evidence type="ECO:0000313" key="3">
    <source>
        <dbReference type="EMBL" id="NJB69959.1"/>
    </source>
</evidence>
<keyword evidence="1" id="KW-0378">Hydrolase</keyword>
<dbReference type="RefSeq" id="WP_167960358.1">
    <property type="nucleotide sequence ID" value="NZ_JAATJJ010000001.1"/>
</dbReference>
<evidence type="ECO:0000256" key="1">
    <source>
        <dbReference type="ARBA" id="ARBA00022801"/>
    </source>
</evidence>
<dbReference type="PANTHER" id="PTHR43329">
    <property type="entry name" value="EPOXIDE HYDROLASE"/>
    <property type="match status" value="1"/>
</dbReference>
<proteinExistence type="predicted"/>
<evidence type="ECO:0000259" key="2">
    <source>
        <dbReference type="Pfam" id="PF00561"/>
    </source>
</evidence>
<dbReference type="Proteomes" id="UP000590442">
    <property type="component" value="Unassembled WGS sequence"/>
</dbReference>
<evidence type="ECO:0000313" key="4">
    <source>
        <dbReference type="Proteomes" id="UP000590442"/>
    </source>
</evidence>
<dbReference type="InterPro" id="IPR029058">
    <property type="entry name" value="AB_hydrolase_fold"/>
</dbReference>
<dbReference type="GO" id="GO:0016787">
    <property type="term" value="F:hydrolase activity"/>
    <property type="evidence" value="ECO:0007669"/>
    <property type="project" value="UniProtKB-KW"/>
</dbReference>
<dbReference type="Gene3D" id="3.40.50.1820">
    <property type="entry name" value="alpha/beta hydrolase"/>
    <property type="match status" value="1"/>
</dbReference>
<dbReference type="EMBL" id="JAATJJ010000001">
    <property type="protein sequence ID" value="NJB69959.1"/>
    <property type="molecule type" value="Genomic_DNA"/>
</dbReference>
<sequence>MQETIQIGIGNLRFDCRTDGNKENELVILLHGFPETSYMWKKLMSSLSENGFYCVAPNLRGYSKGASPKGKKNYSLDKLAMDVLNISKFLNRPKFHLIGHDWGAAIGWKVVHDHKDSILSWTGISVPHIQAFGKAIVVDKEQSKMSQYIKNFQIPFLPEIQIRKNDFRLFKKLWKNCDANEINDYLEVFRNPKQLTAALNYYRSNYKLLKKAYRNKILGDIHVPTLFIWGNKDIAIGSYSVNESHQYMKNDYEFIELDSGHWLIQTNYSELQKAIFNHLLRNKNST</sequence>
<dbReference type="InterPro" id="IPR000639">
    <property type="entry name" value="Epox_hydrolase-like"/>
</dbReference>
<dbReference type="Pfam" id="PF00561">
    <property type="entry name" value="Abhydrolase_1"/>
    <property type="match status" value="1"/>
</dbReference>
<dbReference type="InterPro" id="IPR000073">
    <property type="entry name" value="AB_hydrolase_1"/>
</dbReference>
<accession>A0A846QZE1</accession>
<feature type="domain" description="AB hydrolase-1" evidence="2">
    <location>
        <begin position="26"/>
        <end position="264"/>
    </location>
</feature>
<protein>
    <submittedName>
        <fullName evidence="3">Pimeloyl-ACP methyl ester carboxylesterase</fullName>
    </submittedName>
</protein>